<dbReference type="OrthoDB" id="2429060at2759"/>
<evidence type="ECO:0000313" key="1">
    <source>
        <dbReference type="EMBL" id="CAG8813426.1"/>
    </source>
</evidence>
<gene>
    <name evidence="1" type="ORF">RFULGI_LOCUS19003</name>
</gene>
<protein>
    <submittedName>
        <fullName evidence="1">12302_t:CDS:1</fullName>
    </submittedName>
</protein>
<keyword evidence="2" id="KW-1185">Reference proteome</keyword>
<evidence type="ECO:0000313" key="2">
    <source>
        <dbReference type="Proteomes" id="UP000789396"/>
    </source>
</evidence>
<dbReference type="EMBL" id="CAJVPZ010088468">
    <property type="protein sequence ID" value="CAG8813426.1"/>
    <property type="molecule type" value="Genomic_DNA"/>
</dbReference>
<sequence>KETNFGFTATIDTTGINSNARKNESINVPVSKWNMDITTCPTKGVQWSYSFNAKDFYKAGAHRKTINLQLHSGCWYPTRKMKGFYITIVQVLRCELKPKPNVFSFKTKPEIIKKCPQIVHTLKISFNDITNFNDKFAELSKSLHMEHEEIGIMLGKNSLSSMNDSQKAGIMGID</sequence>
<dbReference type="Proteomes" id="UP000789396">
    <property type="component" value="Unassembled WGS sequence"/>
</dbReference>
<proteinExistence type="predicted"/>
<reference evidence="1" key="1">
    <citation type="submission" date="2021-06" db="EMBL/GenBank/DDBJ databases">
        <authorList>
            <person name="Kallberg Y."/>
            <person name="Tangrot J."/>
            <person name="Rosling A."/>
        </authorList>
    </citation>
    <scope>NUCLEOTIDE SEQUENCE</scope>
    <source>
        <strain evidence="1">IN212</strain>
    </source>
</reference>
<dbReference type="AlphaFoldDB" id="A0A9N9K8I3"/>
<accession>A0A9N9K8I3</accession>
<feature type="non-terminal residue" evidence="1">
    <location>
        <position position="1"/>
    </location>
</feature>
<feature type="non-terminal residue" evidence="1">
    <location>
        <position position="174"/>
    </location>
</feature>
<comment type="caution">
    <text evidence="1">The sequence shown here is derived from an EMBL/GenBank/DDBJ whole genome shotgun (WGS) entry which is preliminary data.</text>
</comment>
<name>A0A9N9K8I3_9GLOM</name>
<organism evidence="1 2">
    <name type="scientific">Racocetra fulgida</name>
    <dbReference type="NCBI Taxonomy" id="60492"/>
    <lineage>
        <taxon>Eukaryota</taxon>
        <taxon>Fungi</taxon>
        <taxon>Fungi incertae sedis</taxon>
        <taxon>Mucoromycota</taxon>
        <taxon>Glomeromycotina</taxon>
        <taxon>Glomeromycetes</taxon>
        <taxon>Diversisporales</taxon>
        <taxon>Gigasporaceae</taxon>
        <taxon>Racocetra</taxon>
    </lineage>
</organism>